<evidence type="ECO:0000256" key="2">
    <source>
        <dbReference type="ARBA" id="ARBA00005028"/>
    </source>
</evidence>
<comment type="catalytic activity">
    <reaction evidence="1 8">
        <text>alpha-D-glucose = beta-D-glucose</text>
        <dbReference type="Rhea" id="RHEA:10264"/>
        <dbReference type="ChEBI" id="CHEBI:15903"/>
        <dbReference type="ChEBI" id="CHEBI:17925"/>
        <dbReference type="EC" id="5.1.3.3"/>
    </reaction>
</comment>
<sequence length="338" mass="35012">MTSVDTTVGREAAGTAPGGRPAERWTLERGGTRVRLLTYGGIVQSVEVPDRSGARGDVVLGLGSAAGATEYAACRGPYLGALVGRYANRIAGASFTLDGTAYALVPNEGPNCLHGGAEGFDRRVWRAERVPGGVRLTRVSPAGEQGFPGRLAVSATYTLDAAGALAIAYEAAADAPTPVSLTNHTYWNLDGAASGPVVGTHELRLGASRMTPVDAAGIPTGGTVPVAGTRHDFRTARVLDAGHDHNFALDGAADGERFAAELYAPASGRVLTIRTTEPGVQLFTADSFAPPLPFGPGAGVALETQAFPDAPNRPEFPPAVLRPGERYTSRTTYAFSVR</sequence>
<dbReference type="CDD" id="cd09019">
    <property type="entry name" value="galactose_mutarotase_like"/>
    <property type="match status" value="1"/>
</dbReference>
<dbReference type="NCBIfam" id="NF008277">
    <property type="entry name" value="PRK11055.1"/>
    <property type="match status" value="1"/>
</dbReference>
<evidence type="ECO:0000256" key="5">
    <source>
        <dbReference type="ARBA" id="ARBA00014165"/>
    </source>
</evidence>
<comment type="caution">
    <text evidence="10">The sequence shown here is derived from an EMBL/GenBank/DDBJ whole genome shotgun (WGS) entry which is preliminary data.</text>
</comment>
<evidence type="ECO:0000256" key="8">
    <source>
        <dbReference type="PIRNR" id="PIRNR005096"/>
    </source>
</evidence>
<keyword evidence="11" id="KW-1185">Reference proteome</keyword>
<comment type="similarity">
    <text evidence="3 8">Belongs to the aldose epimerase family.</text>
</comment>
<dbReference type="InterPro" id="IPR047215">
    <property type="entry name" value="Galactose_mutarotase-like"/>
</dbReference>
<dbReference type="InterPro" id="IPR014718">
    <property type="entry name" value="GH-type_carb-bd"/>
</dbReference>
<dbReference type="PIRSF" id="PIRSF005096">
    <property type="entry name" value="GALM"/>
    <property type="match status" value="1"/>
</dbReference>
<evidence type="ECO:0000256" key="9">
    <source>
        <dbReference type="SAM" id="MobiDB-lite"/>
    </source>
</evidence>
<dbReference type="Proteomes" id="UP001499884">
    <property type="component" value="Unassembled WGS sequence"/>
</dbReference>
<evidence type="ECO:0000313" key="10">
    <source>
        <dbReference type="EMBL" id="GAA3718861.1"/>
    </source>
</evidence>
<evidence type="ECO:0000256" key="1">
    <source>
        <dbReference type="ARBA" id="ARBA00001614"/>
    </source>
</evidence>
<comment type="pathway">
    <text evidence="2 8">Carbohydrate metabolism; hexose metabolism.</text>
</comment>
<accession>A0ABP7EGL2</accession>
<evidence type="ECO:0000313" key="11">
    <source>
        <dbReference type="Proteomes" id="UP001499884"/>
    </source>
</evidence>
<dbReference type="Gene3D" id="2.70.98.10">
    <property type="match status" value="1"/>
</dbReference>
<organism evidence="10 11">
    <name type="scientific">Streptomyces tremellae</name>
    <dbReference type="NCBI Taxonomy" id="1124239"/>
    <lineage>
        <taxon>Bacteria</taxon>
        <taxon>Bacillati</taxon>
        <taxon>Actinomycetota</taxon>
        <taxon>Actinomycetes</taxon>
        <taxon>Kitasatosporales</taxon>
        <taxon>Streptomycetaceae</taxon>
        <taxon>Streptomyces</taxon>
    </lineage>
</organism>
<evidence type="ECO:0000256" key="6">
    <source>
        <dbReference type="ARBA" id="ARBA00023235"/>
    </source>
</evidence>
<gene>
    <name evidence="10" type="ORF">GCM10023082_15460</name>
</gene>
<keyword evidence="7 8" id="KW-0119">Carbohydrate metabolism</keyword>
<dbReference type="InterPro" id="IPR008183">
    <property type="entry name" value="Aldose_1/G6P_1-epimerase"/>
</dbReference>
<dbReference type="InterPro" id="IPR018052">
    <property type="entry name" value="Ald1_epimerase_CS"/>
</dbReference>
<name>A0ABP7EGL2_9ACTN</name>
<evidence type="ECO:0000256" key="3">
    <source>
        <dbReference type="ARBA" id="ARBA00006206"/>
    </source>
</evidence>
<dbReference type="PANTHER" id="PTHR10091:SF0">
    <property type="entry name" value="GALACTOSE MUTAROTASE"/>
    <property type="match status" value="1"/>
</dbReference>
<proteinExistence type="inferred from homology"/>
<evidence type="ECO:0000256" key="4">
    <source>
        <dbReference type="ARBA" id="ARBA00013185"/>
    </source>
</evidence>
<dbReference type="EMBL" id="BAABEP010000006">
    <property type="protein sequence ID" value="GAA3718861.1"/>
    <property type="molecule type" value="Genomic_DNA"/>
</dbReference>
<dbReference type="Pfam" id="PF01263">
    <property type="entry name" value="Aldose_epim"/>
    <property type="match status" value="1"/>
</dbReference>
<dbReference type="InterPro" id="IPR015443">
    <property type="entry name" value="Aldose_1-epimerase"/>
</dbReference>
<dbReference type="SUPFAM" id="SSF74650">
    <property type="entry name" value="Galactose mutarotase-like"/>
    <property type="match status" value="1"/>
</dbReference>
<reference evidence="11" key="1">
    <citation type="journal article" date="2019" name="Int. J. Syst. Evol. Microbiol.">
        <title>The Global Catalogue of Microorganisms (GCM) 10K type strain sequencing project: providing services to taxonomists for standard genome sequencing and annotation.</title>
        <authorList>
            <consortium name="The Broad Institute Genomics Platform"/>
            <consortium name="The Broad Institute Genome Sequencing Center for Infectious Disease"/>
            <person name="Wu L."/>
            <person name="Ma J."/>
        </authorList>
    </citation>
    <scope>NUCLEOTIDE SEQUENCE [LARGE SCALE GENOMIC DNA]</scope>
    <source>
        <strain evidence="11">JCM 30846</strain>
    </source>
</reference>
<dbReference type="InterPro" id="IPR011013">
    <property type="entry name" value="Gal_mutarotase_sf_dom"/>
</dbReference>
<protein>
    <recommendedName>
        <fullName evidence="5 8">Aldose 1-epimerase</fullName>
        <ecNumber evidence="4 8">5.1.3.3</ecNumber>
    </recommendedName>
</protein>
<feature type="region of interest" description="Disordered" evidence="9">
    <location>
        <begin position="1"/>
        <end position="24"/>
    </location>
</feature>
<keyword evidence="6 8" id="KW-0413">Isomerase</keyword>
<dbReference type="PROSITE" id="PS00545">
    <property type="entry name" value="ALDOSE_1_EPIMERASE"/>
    <property type="match status" value="1"/>
</dbReference>
<evidence type="ECO:0000256" key="7">
    <source>
        <dbReference type="ARBA" id="ARBA00023277"/>
    </source>
</evidence>
<dbReference type="EC" id="5.1.3.3" evidence="4 8"/>
<dbReference type="PANTHER" id="PTHR10091">
    <property type="entry name" value="ALDOSE-1-EPIMERASE"/>
    <property type="match status" value="1"/>
</dbReference>